<name>A0AAE0AUX9_9ROSI</name>
<dbReference type="InterPro" id="IPR030513">
    <property type="entry name" value="Dehydrin_CS"/>
</dbReference>
<comment type="caution">
    <text evidence="4">The sequence shown here is derived from an EMBL/GenBank/DDBJ whole genome shotgun (WGS) entry which is preliminary data.</text>
</comment>
<sequence length="135" mass="14519">MAHYQNQPGATNPQCDEHGNMIRQTDEASFGSGIGTGTGTGVATGHLDRGLHFTGFISDDEGAGLRKKKGMKEKIKEKIPGAGHKDDRPQHVSATTTHCGYGGMSGEGQYQQEHGHQKKGMMEKIKEKLPGQHGH</sequence>
<keyword evidence="5" id="KW-1185">Reference proteome</keyword>
<protein>
    <recommendedName>
        <fullName evidence="6">Dehydrin</fullName>
    </recommendedName>
</protein>
<dbReference type="InterPro" id="IPR000167">
    <property type="entry name" value="Dehydrin"/>
</dbReference>
<feature type="compositionally biased region" description="Basic and acidic residues" evidence="3">
    <location>
        <begin position="77"/>
        <end position="90"/>
    </location>
</feature>
<dbReference type="PANTHER" id="PTHR33346:SF42">
    <property type="entry name" value="DEHYDRIN XERO 1"/>
    <property type="match status" value="1"/>
</dbReference>
<dbReference type="GO" id="GO:0005829">
    <property type="term" value="C:cytosol"/>
    <property type="evidence" value="ECO:0007669"/>
    <property type="project" value="TreeGrafter"/>
</dbReference>
<evidence type="ECO:0000256" key="3">
    <source>
        <dbReference type="SAM" id="MobiDB-lite"/>
    </source>
</evidence>
<dbReference type="PANTHER" id="PTHR33346">
    <property type="entry name" value="DEHYDRIN XERO 2-RELATED"/>
    <property type="match status" value="1"/>
</dbReference>
<dbReference type="GO" id="GO:0009737">
    <property type="term" value="P:response to abscisic acid"/>
    <property type="evidence" value="ECO:0007669"/>
    <property type="project" value="TreeGrafter"/>
</dbReference>
<dbReference type="GO" id="GO:0046872">
    <property type="term" value="F:metal ion binding"/>
    <property type="evidence" value="ECO:0007669"/>
    <property type="project" value="UniProtKB-ARBA"/>
</dbReference>
<dbReference type="GO" id="GO:0009631">
    <property type="term" value="P:cold acclimation"/>
    <property type="evidence" value="ECO:0007669"/>
    <property type="project" value="TreeGrafter"/>
</dbReference>
<dbReference type="EMBL" id="JANJYJ010000003">
    <property type="protein sequence ID" value="KAK3224205.1"/>
    <property type="molecule type" value="Genomic_DNA"/>
</dbReference>
<evidence type="ECO:0000313" key="4">
    <source>
        <dbReference type="EMBL" id="KAK3224205.1"/>
    </source>
</evidence>
<organism evidence="4 5">
    <name type="scientific">Dipteronia sinensis</name>
    <dbReference type="NCBI Taxonomy" id="43782"/>
    <lineage>
        <taxon>Eukaryota</taxon>
        <taxon>Viridiplantae</taxon>
        <taxon>Streptophyta</taxon>
        <taxon>Embryophyta</taxon>
        <taxon>Tracheophyta</taxon>
        <taxon>Spermatophyta</taxon>
        <taxon>Magnoliopsida</taxon>
        <taxon>eudicotyledons</taxon>
        <taxon>Gunneridae</taxon>
        <taxon>Pentapetalae</taxon>
        <taxon>rosids</taxon>
        <taxon>malvids</taxon>
        <taxon>Sapindales</taxon>
        <taxon>Sapindaceae</taxon>
        <taxon>Hippocastanoideae</taxon>
        <taxon>Acereae</taxon>
        <taxon>Dipteronia</taxon>
    </lineage>
</organism>
<dbReference type="PROSITE" id="PS00823">
    <property type="entry name" value="DEHYDRIN_2"/>
    <property type="match status" value="1"/>
</dbReference>
<reference evidence="4" key="1">
    <citation type="journal article" date="2023" name="Plant J.">
        <title>Genome sequences and population genomics provide insights into the demographic history, inbreeding, and mutation load of two 'living fossil' tree species of Dipteronia.</title>
        <authorList>
            <person name="Feng Y."/>
            <person name="Comes H.P."/>
            <person name="Chen J."/>
            <person name="Zhu S."/>
            <person name="Lu R."/>
            <person name="Zhang X."/>
            <person name="Li P."/>
            <person name="Qiu J."/>
            <person name="Olsen K.M."/>
            <person name="Qiu Y."/>
        </authorList>
    </citation>
    <scope>NUCLEOTIDE SEQUENCE</scope>
    <source>
        <strain evidence="4">NBL</strain>
    </source>
</reference>
<feature type="compositionally biased region" description="Basic and acidic residues" evidence="3">
    <location>
        <begin position="120"/>
        <end position="135"/>
    </location>
</feature>
<comment type="similarity">
    <text evidence="1 2">Belongs to the plant dehydrin family.</text>
</comment>
<dbReference type="AlphaFoldDB" id="A0AAE0AUX9"/>
<evidence type="ECO:0000313" key="5">
    <source>
        <dbReference type="Proteomes" id="UP001281410"/>
    </source>
</evidence>
<dbReference type="GO" id="GO:0009414">
    <property type="term" value="P:response to water deprivation"/>
    <property type="evidence" value="ECO:0007669"/>
    <property type="project" value="UniProtKB-ARBA"/>
</dbReference>
<evidence type="ECO:0000256" key="1">
    <source>
        <dbReference type="ARBA" id="ARBA00008403"/>
    </source>
</evidence>
<feature type="region of interest" description="Disordered" evidence="3">
    <location>
        <begin position="77"/>
        <end position="135"/>
    </location>
</feature>
<dbReference type="Pfam" id="PF00257">
    <property type="entry name" value="Dehydrin"/>
    <property type="match status" value="1"/>
</dbReference>
<evidence type="ECO:0000256" key="2">
    <source>
        <dbReference type="RuleBase" id="RU003995"/>
    </source>
</evidence>
<proteinExistence type="inferred from homology"/>
<accession>A0AAE0AUX9</accession>
<gene>
    <name evidence="4" type="ORF">Dsin_011230</name>
</gene>
<dbReference type="Proteomes" id="UP001281410">
    <property type="component" value="Unassembled WGS sequence"/>
</dbReference>
<evidence type="ECO:0008006" key="6">
    <source>
        <dbReference type="Google" id="ProtNLM"/>
    </source>
</evidence>